<reference evidence="5 6" key="1">
    <citation type="submission" date="2017-09" db="EMBL/GenBank/DDBJ databases">
        <title>Depth-based differentiation of microbial function through sediment-hosted aquifers and enrichment of novel symbionts in the deep terrestrial subsurface.</title>
        <authorList>
            <person name="Probst A.J."/>
            <person name="Ladd B."/>
            <person name="Jarett J.K."/>
            <person name="Geller-Mcgrath D.E."/>
            <person name="Sieber C.M."/>
            <person name="Emerson J.B."/>
            <person name="Anantharaman K."/>
            <person name="Thomas B.C."/>
            <person name="Malmstrom R."/>
            <person name="Stieglmeier M."/>
            <person name="Klingl A."/>
            <person name="Woyke T."/>
            <person name="Ryan C.M."/>
            <person name="Banfield J.F."/>
        </authorList>
    </citation>
    <scope>NUCLEOTIDE SEQUENCE [LARGE SCALE GENOMIC DNA]</scope>
    <source>
        <strain evidence="5">CG23_combo_of_CG06-09_8_20_14_all_37_13</strain>
    </source>
</reference>
<evidence type="ECO:0000313" key="6">
    <source>
        <dbReference type="Proteomes" id="UP000231480"/>
    </source>
</evidence>
<evidence type="ECO:0000256" key="2">
    <source>
        <dbReference type="ARBA" id="ARBA00023157"/>
    </source>
</evidence>
<feature type="domain" description="LamG-like jellyroll fold" evidence="4">
    <location>
        <begin position="122"/>
        <end position="249"/>
    </location>
</feature>
<organism evidence="5 6">
    <name type="scientific">Candidatus Portnoybacteria bacterium CG23_combo_of_CG06-09_8_20_14_all_37_13</name>
    <dbReference type="NCBI Taxonomy" id="1974819"/>
    <lineage>
        <taxon>Bacteria</taxon>
        <taxon>Candidatus Portnoyibacteriota</taxon>
    </lineage>
</organism>
<dbReference type="Gene3D" id="2.60.120.200">
    <property type="match status" value="1"/>
</dbReference>
<keyword evidence="3" id="KW-0812">Transmembrane</keyword>
<keyword evidence="3" id="KW-1133">Transmembrane helix</keyword>
<dbReference type="Pfam" id="PF07963">
    <property type="entry name" value="N_methyl"/>
    <property type="match status" value="1"/>
</dbReference>
<gene>
    <name evidence="5" type="ORF">COX44_00045</name>
</gene>
<evidence type="ECO:0000259" key="4">
    <source>
        <dbReference type="SMART" id="SM00560"/>
    </source>
</evidence>
<dbReference type="NCBIfam" id="TIGR02532">
    <property type="entry name" value="IV_pilin_GFxxxE"/>
    <property type="match status" value="1"/>
</dbReference>
<dbReference type="AlphaFoldDB" id="A0A2G9YDU6"/>
<feature type="transmembrane region" description="Helical" evidence="3">
    <location>
        <begin position="6"/>
        <end position="29"/>
    </location>
</feature>
<dbReference type="InterPro" id="IPR045584">
    <property type="entry name" value="Pilin-like"/>
</dbReference>
<dbReference type="EMBL" id="PCRH01000002">
    <property type="protein sequence ID" value="PIP17406.1"/>
    <property type="molecule type" value="Genomic_DNA"/>
</dbReference>
<dbReference type="InterPro" id="IPR006558">
    <property type="entry name" value="LamG-like"/>
</dbReference>
<name>A0A2G9YDU6_9BACT</name>
<dbReference type="InterPro" id="IPR012902">
    <property type="entry name" value="N_methyl_site"/>
</dbReference>
<proteinExistence type="predicted"/>
<dbReference type="SMART" id="SM00560">
    <property type="entry name" value="LamGL"/>
    <property type="match status" value="1"/>
</dbReference>
<keyword evidence="3" id="KW-0472">Membrane</keyword>
<evidence type="ECO:0000256" key="3">
    <source>
        <dbReference type="SAM" id="Phobius"/>
    </source>
</evidence>
<evidence type="ECO:0000313" key="5">
    <source>
        <dbReference type="EMBL" id="PIP17406.1"/>
    </source>
</evidence>
<dbReference type="InterPro" id="IPR013320">
    <property type="entry name" value="ConA-like_dom_sf"/>
</dbReference>
<dbReference type="Pfam" id="PF13385">
    <property type="entry name" value="Laminin_G_3"/>
    <property type="match status" value="1"/>
</dbReference>
<sequence>MKNKSFTLIELLVVIAIIGLLASIVMVSVGSAREKARIAGGQRFASQLDHSLEAVGSWRFDEGVGATTFIDGSGYGNNGSCSGASCPIVQTSGCMSGNCLSFNGSDNYVRVSGNSLNATITGKITITAWIKPNTVNDHEIVVSRALPYLSKNWSKAFFAIRLNDVQRSIQGLTSMNVGKWHHIAGTFDGTLLNVYLDGKLDNSTDDYAGQSISWTTTTYDIGRHLNDNTYAFGGYIDDVRIYNQSLTSTQIEKIYAQGVEKHRDLAGK</sequence>
<dbReference type="Proteomes" id="UP000231480">
    <property type="component" value="Unassembled WGS sequence"/>
</dbReference>
<keyword evidence="1" id="KW-0732">Signal</keyword>
<evidence type="ECO:0000256" key="1">
    <source>
        <dbReference type="ARBA" id="ARBA00022729"/>
    </source>
</evidence>
<dbReference type="SUPFAM" id="SSF49899">
    <property type="entry name" value="Concanavalin A-like lectins/glucanases"/>
    <property type="match status" value="1"/>
</dbReference>
<accession>A0A2G9YDU6</accession>
<protein>
    <recommendedName>
        <fullName evidence="4">LamG-like jellyroll fold domain-containing protein</fullName>
    </recommendedName>
</protein>
<keyword evidence="2" id="KW-1015">Disulfide bond</keyword>
<comment type="caution">
    <text evidence="5">The sequence shown here is derived from an EMBL/GenBank/DDBJ whole genome shotgun (WGS) entry which is preliminary data.</text>
</comment>
<dbReference type="SUPFAM" id="SSF54523">
    <property type="entry name" value="Pili subunits"/>
    <property type="match status" value="1"/>
</dbReference>